<feature type="transmembrane region" description="Helical" evidence="1">
    <location>
        <begin position="147"/>
        <end position="164"/>
    </location>
</feature>
<evidence type="ECO:0000313" key="2">
    <source>
        <dbReference type="EMBL" id="ACQ78651.1"/>
    </source>
</evidence>
<dbReference type="OrthoDB" id="5150052at2"/>
<evidence type="ECO:0000256" key="1">
    <source>
        <dbReference type="SAM" id="Phobius"/>
    </source>
</evidence>
<sequence>MVTGSTTMTTARATMHARSLPLALTSVTLIALLFCEMAYPHSPYPQGLVPGVAYLVTFLIVRAIRPREPMGVRVPYGVLALVLLALGIMPLVGMFAGAPFLLGLGLVTLGIRDRDAWLWVPGIALMVLSPLMAFWTIENHLGLNSESVLGALVVAFAGLGGSAWRREREILTAPVWPVGSAI</sequence>
<dbReference type="RefSeq" id="WP_012725431.1">
    <property type="nucleotide sequence ID" value="NC_012669.1"/>
</dbReference>
<gene>
    <name evidence="2" type="ordered locus">Bcav_0387</name>
</gene>
<name>C5BWJ3_BEUC1</name>
<organism evidence="2 3">
    <name type="scientific">Beutenbergia cavernae (strain ATCC BAA-8 / DSM 12333 / CCUG 43141 / JCM 11478 / NBRC 16432 / NCIMB 13614 / HKI 0122)</name>
    <dbReference type="NCBI Taxonomy" id="471853"/>
    <lineage>
        <taxon>Bacteria</taxon>
        <taxon>Bacillati</taxon>
        <taxon>Actinomycetota</taxon>
        <taxon>Actinomycetes</taxon>
        <taxon>Micrococcales</taxon>
        <taxon>Beutenbergiaceae</taxon>
        <taxon>Beutenbergia</taxon>
    </lineage>
</organism>
<protein>
    <submittedName>
        <fullName evidence="2">Uncharacterized protein</fullName>
    </submittedName>
</protein>
<feature type="transmembrane region" description="Helical" evidence="1">
    <location>
        <begin position="76"/>
        <end position="96"/>
    </location>
</feature>
<dbReference type="eggNOG" id="ENOG502ZVA9">
    <property type="taxonomic scope" value="Bacteria"/>
</dbReference>
<keyword evidence="1" id="KW-0812">Transmembrane</keyword>
<keyword evidence="1" id="KW-0472">Membrane</keyword>
<reference evidence="2 3" key="1">
    <citation type="journal article" date="2009" name="Stand. Genomic Sci.">
        <title>Complete genome sequence of Beutenbergia cavernae type strain (HKI 0122).</title>
        <authorList>
            <person name="Land M."/>
            <person name="Pukall R."/>
            <person name="Abt B."/>
            <person name="Goker M."/>
            <person name="Rohde M."/>
            <person name="Glavina Del Rio T."/>
            <person name="Tice H."/>
            <person name="Copeland A."/>
            <person name="Cheng J.F."/>
            <person name="Lucas S."/>
            <person name="Chen F."/>
            <person name="Nolan M."/>
            <person name="Bruce D."/>
            <person name="Goodwin L."/>
            <person name="Pitluck S."/>
            <person name="Ivanova N."/>
            <person name="Mavromatis K."/>
            <person name="Ovchinnikova G."/>
            <person name="Pati A."/>
            <person name="Chen A."/>
            <person name="Palaniappan K."/>
            <person name="Hauser L."/>
            <person name="Chang Y.J."/>
            <person name="Jefferies C.C."/>
            <person name="Saunders E."/>
            <person name="Brettin T."/>
            <person name="Detter J.C."/>
            <person name="Han C."/>
            <person name="Chain P."/>
            <person name="Bristow J."/>
            <person name="Eisen J.A."/>
            <person name="Markowitz V."/>
            <person name="Hugenholtz P."/>
            <person name="Kyrpides N.C."/>
            <person name="Klenk H.P."/>
            <person name="Lapidus A."/>
        </authorList>
    </citation>
    <scope>NUCLEOTIDE SEQUENCE [LARGE SCALE GENOMIC DNA]</scope>
    <source>
        <strain evidence="3">ATCC BAA-8 / DSM 12333 / NBRC 16432</strain>
    </source>
</reference>
<dbReference type="AlphaFoldDB" id="C5BWJ3"/>
<proteinExistence type="predicted"/>
<keyword evidence="1" id="KW-1133">Transmembrane helix</keyword>
<keyword evidence="3" id="KW-1185">Reference proteome</keyword>
<feature type="transmembrane region" description="Helical" evidence="1">
    <location>
        <begin position="116"/>
        <end position="135"/>
    </location>
</feature>
<dbReference type="Proteomes" id="UP000007962">
    <property type="component" value="Chromosome"/>
</dbReference>
<feature type="transmembrane region" description="Helical" evidence="1">
    <location>
        <begin position="48"/>
        <end position="64"/>
    </location>
</feature>
<accession>C5BWJ3</accession>
<dbReference type="EMBL" id="CP001618">
    <property type="protein sequence ID" value="ACQ78651.1"/>
    <property type="molecule type" value="Genomic_DNA"/>
</dbReference>
<dbReference type="KEGG" id="bcv:Bcav_0387"/>
<evidence type="ECO:0000313" key="3">
    <source>
        <dbReference type="Proteomes" id="UP000007962"/>
    </source>
</evidence>
<dbReference type="HOGENOM" id="CLU_1479334_0_0_11"/>